<dbReference type="STRING" id="649639.Bcell_1930"/>
<evidence type="ECO:0000313" key="4">
    <source>
        <dbReference type="Proteomes" id="UP000001401"/>
    </source>
</evidence>
<feature type="transmembrane region" description="Helical" evidence="1">
    <location>
        <begin position="48"/>
        <end position="67"/>
    </location>
</feature>
<dbReference type="InterPro" id="IPR005182">
    <property type="entry name" value="YdbS-like_PH"/>
</dbReference>
<dbReference type="AlphaFoldDB" id="E6U076"/>
<evidence type="ECO:0000313" key="3">
    <source>
        <dbReference type="EMBL" id="ADU30192.1"/>
    </source>
</evidence>
<organism evidence="3 4">
    <name type="scientific">Evansella cellulosilytica (strain ATCC 21833 / DSM 2522 / FERM P-1141 / JCM 9156 / N-4)</name>
    <name type="common">Bacillus cellulosilyticus</name>
    <dbReference type="NCBI Taxonomy" id="649639"/>
    <lineage>
        <taxon>Bacteria</taxon>
        <taxon>Bacillati</taxon>
        <taxon>Bacillota</taxon>
        <taxon>Bacilli</taxon>
        <taxon>Bacillales</taxon>
        <taxon>Bacillaceae</taxon>
        <taxon>Evansella</taxon>
    </lineage>
</organism>
<evidence type="ECO:0000259" key="2">
    <source>
        <dbReference type="Pfam" id="PF03703"/>
    </source>
</evidence>
<reference evidence="3 4" key="1">
    <citation type="submission" date="2010-12" db="EMBL/GenBank/DDBJ databases">
        <title>Complete sequence of Bacillus cellulosilyticus DSM 2522.</title>
        <authorList>
            <consortium name="US DOE Joint Genome Institute"/>
            <person name="Lucas S."/>
            <person name="Copeland A."/>
            <person name="Lapidus A."/>
            <person name="Cheng J.-F."/>
            <person name="Bruce D."/>
            <person name="Goodwin L."/>
            <person name="Pitluck S."/>
            <person name="Chertkov O."/>
            <person name="Detter J.C."/>
            <person name="Han C."/>
            <person name="Tapia R."/>
            <person name="Land M."/>
            <person name="Hauser L."/>
            <person name="Jeffries C."/>
            <person name="Kyrpides N."/>
            <person name="Ivanova N."/>
            <person name="Mikhailova N."/>
            <person name="Brumm P."/>
            <person name="Mead D."/>
            <person name="Woyke T."/>
        </authorList>
    </citation>
    <scope>NUCLEOTIDE SEQUENCE [LARGE SCALE GENOMIC DNA]</scope>
    <source>
        <strain evidence="4">ATCC 21833 / DSM 2522 / FERM P-1141 / JCM 9156 / N-4</strain>
    </source>
</reference>
<accession>E6U076</accession>
<name>E6U076_EVAC2</name>
<feature type="domain" description="YdbS-like PH" evidence="2">
    <location>
        <begin position="73"/>
        <end position="149"/>
    </location>
</feature>
<gene>
    <name evidence="3" type="ordered locus">Bcell_1930</name>
</gene>
<dbReference type="PANTHER" id="PTHR34473">
    <property type="entry name" value="UPF0699 TRANSMEMBRANE PROTEIN YDBS"/>
    <property type="match status" value="1"/>
</dbReference>
<sequence length="160" mass="18709">MMRAKPNHPLAKKTLQAWRIVGLLEWLFYLLIPIGYGLAVWYFEFPLWPTYIIVVAIILLGYFKVILIPKLKWNNWKYKVFENEVELMYGVFVIRRVIIPMIRVQHVDTKQGPILRYYQLASVTISTAATTHEIPGLELMAADELRDHIAKLAREADPNE</sequence>
<dbReference type="eggNOG" id="COG3402">
    <property type="taxonomic scope" value="Bacteria"/>
</dbReference>
<proteinExistence type="predicted"/>
<dbReference type="HOGENOM" id="CLU_104197_3_2_9"/>
<keyword evidence="4" id="KW-1185">Reference proteome</keyword>
<dbReference type="Pfam" id="PF03703">
    <property type="entry name" value="bPH_2"/>
    <property type="match status" value="1"/>
</dbReference>
<keyword evidence="1" id="KW-0812">Transmembrane</keyword>
<keyword evidence="1" id="KW-1133">Transmembrane helix</keyword>
<evidence type="ECO:0000256" key="1">
    <source>
        <dbReference type="SAM" id="Phobius"/>
    </source>
</evidence>
<dbReference type="EMBL" id="CP002394">
    <property type="protein sequence ID" value="ADU30192.1"/>
    <property type="molecule type" value="Genomic_DNA"/>
</dbReference>
<keyword evidence="1" id="KW-0472">Membrane</keyword>
<protein>
    <submittedName>
        <fullName evidence="3">Membrane-flanked domain</fullName>
    </submittedName>
</protein>
<dbReference type="KEGG" id="bco:Bcell_1930"/>
<feature type="transmembrane region" description="Helical" evidence="1">
    <location>
        <begin position="20"/>
        <end position="42"/>
    </location>
</feature>
<dbReference type="Proteomes" id="UP000001401">
    <property type="component" value="Chromosome"/>
</dbReference>
<dbReference type="PANTHER" id="PTHR34473:SF2">
    <property type="entry name" value="UPF0699 TRANSMEMBRANE PROTEIN YDBT"/>
    <property type="match status" value="1"/>
</dbReference>